<dbReference type="SUPFAM" id="SSF82784">
    <property type="entry name" value="OsmC-like"/>
    <property type="match status" value="1"/>
</dbReference>
<accession>A0A956RN42</accession>
<dbReference type="InterPro" id="IPR036102">
    <property type="entry name" value="OsmC/Ohrsf"/>
</dbReference>
<reference evidence="1" key="1">
    <citation type="submission" date="2020-04" db="EMBL/GenBank/DDBJ databases">
        <authorList>
            <person name="Zhang T."/>
        </authorList>
    </citation>
    <scope>NUCLEOTIDE SEQUENCE</scope>
    <source>
        <strain evidence="1">HKST-UBA01</strain>
    </source>
</reference>
<gene>
    <name evidence="1" type="ORF">KC729_05510</name>
</gene>
<dbReference type="PANTHER" id="PTHR34352">
    <property type="entry name" value="PROTEIN YHFA"/>
    <property type="match status" value="1"/>
</dbReference>
<dbReference type="Proteomes" id="UP000697710">
    <property type="component" value="Unassembled WGS sequence"/>
</dbReference>
<dbReference type="InterPro" id="IPR003718">
    <property type="entry name" value="OsmC/Ohr_fam"/>
</dbReference>
<dbReference type="AlphaFoldDB" id="A0A956RN42"/>
<organism evidence="1 2">
    <name type="scientific">Eiseniibacteriota bacterium</name>
    <dbReference type="NCBI Taxonomy" id="2212470"/>
    <lineage>
        <taxon>Bacteria</taxon>
        <taxon>Candidatus Eiseniibacteriota</taxon>
    </lineage>
</organism>
<name>A0A956RN42_UNCEI</name>
<comment type="caution">
    <text evidence="1">The sequence shown here is derived from an EMBL/GenBank/DDBJ whole genome shotgun (WGS) entry which is preliminary data.</text>
</comment>
<proteinExistence type="predicted"/>
<protein>
    <submittedName>
        <fullName evidence="1">OsmC family protein</fullName>
    </submittedName>
</protein>
<dbReference type="InterPro" id="IPR015946">
    <property type="entry name" value="KH_dom-like_a/b"/>
</dbReference>
<evidence type="ECO:0000313" key="1">
    <source>
        <dbReference type="EMBL" id="MCA9727121.1"/>
    </source>
</evidence>
<dbReference type="Gene3D" id="2.20.25.10">
    <property type="match status" value="1"/>
</dbReference>
<sequence>MKTKTAVVKYFDALTFVGKTETNHWLVMDSAPDAGGSDASIRPKEMLLLSLAGCTSMDVVSILKKKRVPFRSYEIRVTAEMSEEHPKVYTKIHLEYVLTGEGIKENDVEHAIALSQDKYCGVSAMLRPAIEITHSYRIEP</sequence>
<dbReference type="Pfam" id="PF02566">
    <property type="entry name" value="OsmC"/>
    <property type="match status" value="1"/>
</dbReference>
<reference evidence="1" key="2">
    <citation type="journal article" date="2021" name="Microbiome">
        <title>Successional dynamics and alternative stable states in a saline activated sludge microbial community over 9 years.</title>
        <authorList>
            <person name="Wang Y."/>
            <person name="Ye J."/>
            <person name="Ju F."/>
            <person name="Liu L."/>
            <person name="Boyd J.A."/>
            <person name="Deng Y."/>
            <person name="Parks D.H."/>
            <person name="Jiang X."/>
            <person name="Yin X."/>
            <person name="Woodcroft B.J."/>
            <person name="Tyson G.W."/>
            <person name="Hugenholtz P."/>
            <person name="Polz M.F."/>
            <person name="Zhang T."/>
        </authorList>
    </citation>
    <scope>NUCLEOTIDE SEQUENCE</scope>
    <source>
        <strain evidence="1">HKST-UBA01</strain>
    </source>
</reference>
<dbReference type="Gene3D" id="3.30.300.20">
    <property type="match status" value="1"/>
</dbReference>
<evidence type="ECO:0000313" key="2">
    <source>
        <dbReference type="Proteomes" id="UP000697710"/>
    </source>
</evidence>
<dbReference type="PANTHER" id="PTHR34352:SF1">
    <property type="entry name" value="PROTEIN YHFA"/>
    <property type="match status" value="1"/>
</dbReference>
<dbReference type="EMBL" id="JAGQHR010000113">
    <property type="protein sequence ID" value="MCA9727121.1"/>
    <property type="molecule type" value="Genomic_DNA"/>
</dbReference>